<dbReference type="PANTHER" id="PTHR11954">
    <property type="entry name" value="D-DOPACHROME DECARBOXYLASE"/>
    <property type="match status" value="1"/>
</dbReference>
<dbReference type="Proteomes" id="UP001515500">
    <property type="component" value="Chromosome 17"/>
</dbReference>
<dbReference type="AlphaFoldDB" id="A0AB40CZD9"/>
<keyword evidence="2" id="KW-1185">Reference proteome</keyword>
<dbReference type="InterPro" id="IPR014347">
    <property type="entry name" value="Tautomerase/MIF_sf"/>
</dbReference>
<dbReference type="GO" id="GO:0005615">
    <property type="term" value="C:extracellular space"/>
    <property type="evidence" value="ECO:0007669"/>
    <property type="project" value="TreeGrafter"/>
</dbReference>
<protein>
    <submittedName>
        <fullName evidence="3">Uncharacterized protein LOC120281055</fullName>
    </submittedName>
</protein>
<comment type="similarity">
    <text evidence="1">Belongs to the MIF family.</text>
</comment>
<dbReference type="SUPFAM" id="SSF55331">
    <property type="entry name" value="Tautomerase/MIF"/>
    <property type="match status" value="1"/>
</dbReference>
<accession>A0AB40CZD9</accession>
<sequence length="141" mass="15188">CLLLYLLGLKKKFSSWALLGDSAFSFFFFEASHLRLKPLLSSSPKPLLSILKPPLISSPKPLISIPKPQLLISSKLLLISIPCLNLSTKVIVEGIDTSSIFSKASKTIAKLIVLKGSMPMSFGGTWEPAAYGELVSIGDSP</sequence>
<dbReference type="GeneID" id="120281055"/>
<evidence type="ECO:0000313" key="3">
    <source>
        <dbReference type="RefSeq" id="XP_039143930.1"/>
    </source>
</evidence>
<dbReference type="InterPro" id="IPR001398">
    <property type="entry name" value="Macrophage_inhib_fac"/>
</dbReference>
<dbReference type="GO" id="GO:0050178">
    <property type="term" value="F:phenylpyruvate tautomerase activity"/>
    <property type="evidence" value="ECO:0007669"/>
    <property type="project" value="TreeGrafter"/>
</dbReference>
<feature type="non-terminal residue" evidence="3">
    <location>
        <position position="1"/>
    </location>
</feature>
<proteinExistence type="inferred from homology"/>
<dbReference type="RefSeq" id="XP_039143930.1">
    <property type="nucleotide sequence ID" value="XM_039287996.1"/>
</dbReference>
<name>A0AB40CZD9_DIOCR</name>
<reference evidence="3" key="1">
    <citation type="submission" date="2025-08" db="UniProtKB">
        <authorList>
            <consortium name="RefSeq"/>
        </authorList>
    </citation>
    <scope>IDENTIFICATION</scope>
</reference>
<dbReference type="Gene3D" id="3.30.429.10">
    <property type="entry name" value="Macrophage Migration Inhibitory Factor"/>
    <property type="match status" value="1"/>
</dbReference>
<gene>
    <name evidence="3" type="primary">LOC120281055</name>
</gene>
<evidence type="ECO:0000313" key="2">
    <source>
        <dbReference type="Proteomes" id="UP001515500"/>
    </source>
</evidence>
<organism evidence="2 3">
    <name type="scientific">Dioscorea cayennensis subsp. rotundata</name>
    <name type="common">White Guinea yam</name>
    <name type="synonym">Dioscorea rotundata</name>
    <dbReference type="NCBI Taxonomy" id="55577"/>
    <lineage>
        <taxon>Eukaryota</taxon>
        <taxon>Viridiplantae</taxon>
        <taxon>Streptophyta</taxon>
        <taxon>Embryophyta</taxon>
        <taxon>Tracheophyta</taxon>
        <taxon>Spermatophyta</taxon>
        <taxon>Magnoliopsida</taxon>
        <taxon>Liliopsida</taxon>
        <taxon>Dioscoreales</taxon>
        <taxon>Dioscoreaceae</taxon>
        <taxon>Dioscorea</taxon>
    </lineage>
</organism>
<dbReference type="PANTHER" id="PTHR11954:SF42">
    <property type="entry name" value="TAUTOMERASE_MIF SUPERFAMILY PROTEIN"/>
    <property type="match status" value="1"/>
</dbReference>
<evidence type="ECO:0000256" key="1">
    <source>
        <dbReference type="ARBA" id="ARBA00005851"/>
    </source>
</evidence>